<dbReference type="EMBL" id="JAHRVA010000005">
    <property type="protein sequence ID" value="MBV2144404.1"/>
    <property type="molecule type" value="Genomic_DNA"/>
</dbReference>
<dbReference type="AlphaFoldDB" id="A0A949UTT0"/>
<name>A0A949UTT0_9HYPH</name>
<gene>
    <name evidence="3" type="ORF">KUG47_12960</name>
</gene>
<proteinExistence type="predicted"/>
<feature type="coiled-coil region" evidence="1">
    <location>
        <begin position="9"/>
        <end position="54"/>
    </location>
</feature>
<organism evidence="3 4">
    <name type="scientific">Falsochrobactrum tianjinense</name>
    <dbReference type="NCBI Taxonomy" id="2706015"/>
    <lineage>
        <taxon>Bacteria</taxon>
        <taxon>Pseudomonadati</taxon>
        <taxon>Pseudomonadota</taxon>
        <taxon>Alphaproteobacteria</taxon>
        <taxon>Hyphomicrobiales</taxon>
        <taxon>Brucellaceae</taxon>
        <taxon>Falsochrobactrum</taxon>
    </lineage>
</organism>
<keyword evidence="1" id="KW-0175">Coiled coil</keyword>
<reference evidence="3 4" key="1">
    <citation type="submission" date="2021-06" db="EMBL/GenBank/DDBJ databases">
        <title>Falsochrobactrum tianjin sp.nov., a new petroleum-degrading bacteria isolated from oily soils.</title>
        <authorList>
            <person name="Chen G."/>
            <person name="Chen H."/>
            <person name="Tian J."/>
            <person name="Qing J."/>
            <person name="Zhong L."/>
            <person name="Ma W."/>
            <person name="Song Y."/>
            <person name="Cui X."/>
            <person name="Yan B."/>
        </authorList>
    </citation>
    <scope>NUCLEOTIDE SEQUENCE [LARGE SCALE GENOMIC DNA]</scope>
    <source>
        <strain evidence="3 4">TDYN1</strain>
    </source>
</reference>
<evidence type="ECO:0000256" key="2">
    <source>
        <dbReference type="SAM" id="MobiDB-lite"/>
    </source>
</evidence>
<dbReference type="Proteomes" id="UP000752297">
    <property type="component" value="Unassembled WGS sequence"/>
</dbReference>
<feature type="compositionally biased region" description="Basic and acidic residues" evidence="2">
    <location>
        <begin position="383"/>
        <end position="392"/>
    </location>
</feature>
<accession>A0A949UTT0</accession>
<dbReference type="RefSeq" id="WP_217678391.1">
    <property type="nucleotide sequence ID" value="NZ_JAHRVA010000005.1"/>
</dbReference>
<evidence type="ECO:0000313" key="4">
    <source>
        <dbReference type="Proteomes" id="UP000752297"/>
    </source>
</evidence>
<protein>
    <recommendedName>
        <fullName evidence="5">Tail tape measure protein</fullName>
    </recommendedName>
</protein>
<evidence type="ECO:0000313" key="3">
    <source>
        <dbReference type="EMBL" id="MBV2144404.1"/>
    </source>
</evidence>
<evidence type="ECO:0000256" key="1">
    <source>
        <dbReference type="SAM" id="Coils"/>
    </source>
</evidence>
<sequence>MAGDTERLFVALEARVNNFEKEFKRAERTGTRTYQNLQRNSSRATRQMERDANRSASRVNQAFATIGTKIGGYSKAFAGGIWGGIAAGGLTGVAVAVRGVASSFAELGREAQTAGLHVEDLQRWRYVADQNKIGIDAMIDGFKELNLRADEYIATGKGSAAESFQRLGMSPDEVKERIKDPSKFMLELVDRTKRLKDTAAGIRIFDELLGGSGGEQFVRLIEQGRDGITATLNEADKMGAVLDENFIKRAEEIDKKFNQIATTVGSTLKAAIVDAVTALQGFISQWNALNEKNVSGIKAELEILRQSRERLNTTQPSGGLQDSIAGIFGKDRESQLATITAKEKLYNDELERRKNIVVTTPDQPAYAPYVPPKDPSKGGGRSTVDRDRERAAKAAERERLAVERLIAELQFEASLVGKSAIEKEKMIALRQAGAAATAEEKAQIEALVESTYRQTEAWERAQDQMAEIQDASREFAGTLADGLLSGAKATDVLADALGRLADRLINSGLDALFGGLFGGGFGGIFGGGQMSIARGGGIGLYARGSTFTPGGTALVGEQGPELVNLPRGSQVTPNHMLGSTRGASVEKVPYVADVRVSVDEKMNLKAEMVGIAEQVSQKDIARYDRSGPARFKRDSMEANRRGLIR</sequence>
<evidence type="ECO:0008006" key="5">
    <source>
        <dbReference type="Google" id="ProtNLM"/>
    </source>
</evidence>
<comment type="caution">
    <text evidence="3">The sequence shown here is derived from an EMBL/GenBank/DDBJ whole genome shotgun (WGS) entry which is preliminary data.</text>
</comment>
<keyword evidence="4" id="KW-1185">Reference proteome</keyword>
<feature type="region of interest" description="Disordered" evidence="2">
    <location>
        <begin position="357"/>
        <end position="392"/>
    </location>
</feature>